<name>A0ABS2VTL6_STRAS</name>
<keyword evidence="1" id="KW-0812">Transmembrane</keyword>
<dbReference type="RefSeq" id="WP_205384530.1">
    <property type="nucleotide sequence ID" value="NZ_JAFFZS010000015.1"/>
</dbReference>
<feature type="transmembrane region" description="Helical" evidence="1">
    <location>
        <begin position="104"/>
        <end position="137"/>
    </location>
</feature>
<proteinExistence type="predicted"/>
<accession>A0ABS2VTL6</accession>
<dbReference type="EMBL" id="JAFFZS010000015">
    <property type="protein sequence ID" value="MBN0046385.1"/>
    <property type="molecule type" value="Genomic_DNA"/>
</dbReference>
<gene>
    <name evidence="2" type="ORF">JS756_20215</name>
</gene>
<evidence type="ECO:0000313" key="3">
    <source>
        <dbReference type="Proteomes" id="UP000788262"/>
    </source>
</evidence>
<feature type="transmembrane region" description="Helical" evidence="1">
    <location>
        <begin position="63"/>
        <end position="83"/>
    </location>
</feature>
<evidence type="ECO:0000313" key="2">
    <source>
        <dbReference type="EMBL" id="MBN0046385.1"/>
    </source>
</evidence>
<keyword evidence="3" id="KW-1185">Reference proteome</keyword>
<sequence>MTNGSAQARAERRDEERERQASRTVLGAVVLAFPVLKVAWTLGSSSAAGEVFLTAGVRSWSDALSGMVLTDALLASVLAIVVCRLVPFRLPRAPAAGGPATGRLLVLALTAPLAFGVIVGALHGWGWGVGTALVAYVLRVGRGLAERHRGTGPRTATGTVSLVLSLAVAAALPLVALSSCLSGRSWSPVLVCDVDVGTGPERERVIELSRTGPGVVGWGLSGHEAVNGVRCALAEDQQVRAPLWEN</sequence>
<organism evidence="2 3">
    <name type="scientific">Streptomyces actuosus</name>
    <dbReference type="NCBI Taxonomy" id="1885"/>
    <lineage>
        <taxon>Bacteria</taxon>
        <taxon>Bacillati</taxon>
        <taxon>Actinomycetota</taxon>
        <taxon>Actinomycetes</taxon>
        <taxon>Kitasatosporales</taxon>
        <taxon>Streptomycetaceae</taxon>
        <taxon>Streptomyces</taxon>
    </lineage>
</organism>
<feature type="transmembrane region" description="Helical" evidence="1">
    <location>
        <begin position="157"/>
        <end position="177"/>
    </location>
</feature>
<comment type="caution">
    <text evidence="2">The sequence shown here is derived from an EMBL/GenBank/DDBJ whole genome shotgun (WGS) entry which is preliminary data.</text>
</comment>
<feature type="transmembrane region" description="Helical" evidence="1">
    <location>
        <begin position="21"/>
        <end position="43"/>
    </location>
</feature>
<dbReference type="Proteomes" id="UP000788262">
    <property type="component" value="Unassembled WGS sequence"/>
</dbReference>
<keyword evidence="1" id="KW-0472">Membrane</keyword>
<keyword evidence="1" id="KW-1133">Transmembrane helix</keyword>
<reference evidence="2 3" key="1">
    <citation type="submission" date="2021-02" db="EMBL/GenBank/DDBJ databases">
        <title>Whole genome sequencing of Streptomyces actuosus VRA1.</title>
        <authorList>
            <person name="Sen G."/>
            <person name="Sen A."/>
        </authorList>
    </citation>
    <scope>NUCLEOTIDE SEQUENCE [LARGE SCALE GENOMIC DNA]</scope>
    <source>
        <strain evidence="2 3">VRA1</strain>
    </source>
</reference>
<evidence type="ECO:0000256" key="1">
    <source>
        <dbReference type="SAM" id="Phobius"/>
    </source>
</evidence>
<protein>
    <submittedName>
        <fullName evidence="2">Uncharacterized protein</fullName>
    </submittedName>
</protein>